<reference evidence="2 3" key="1">
    <citation type="submission" date="2016-11" db="EMBL/GenBank/DDBJ databases">
        <authorList>
            <person name="Jaros S."/>
            <person name="Januszkiewicz K."/>
            <person name="Wedrychowicz H."/>
        </authorList>
    </citation>
    <scope>NUCLEOTIDE SEQUENCE [LARGE SCALE GENOMIC DNA]</scope>
    <source>
        <strain evidence="2 3">GAS138</strain>
    </source>
</reference>
<dbReference type="InterPro" id="IPR001633">
    <property type="entry name" value="EAL_dom"/>
</dbReference>
<dbReference type="CDD" id="cd01948">
    <property type="entry name" value="EAL"/>
    <property type="match status" value="1"/>
</dbReference>
<sequence length="404" mass="44397">MASEIFGDDPAESKTFGRRKVTPRACVADSKKHLRAFLTDVLEDLGFVTSECAKADELGMILETQLPDLIVLGLSVDGIEAGKILEILVRRKFGGKILAIGARESVIVRAVQQVGAEYGLAMLPPLTTPFAAGTLRERVTTLLPGEPAPSPAVHVSEALHAGWLELWYQQKIDARSLVRSGAEALVRIRHPTWGVVPPAYFIPADDDPHLLRLSDFVIDRVGEDWRYLLQQQSATDISINLPVSFLKDRQIVRDLCRKMPAHPAFGGLLVEISSAEAIQDLDLVIDAAKELRFHNVAVSIDNLGADWPALMGLDAFPFAELKVDRQFVTGCANDRLKQTVCRHIIELARGYSTRVVAEGVETRADFVTANEMGFDMVQGYLFGKPMGLKKFARSALAHPVRVAK</sequence>
<evidence type="ECO:0000313" key="3">
    <source>
        <dbReference type="Proteomes" id="UP000189796"/>
    </source>
</evidence>
<organism evidence="2 3">
    <name type="scientific">Bradyrhizobium erythrophlei</name>
    <dbReference type="NCBI Taxonomy" id="1437360"/>
    <lineage>
        <taxon>Bacteria</taxon>
        <taxon>Pseudomonadati</taxon>
        <taxon>Pseudomonadota</taxon>
        <taxon>Alphaproteobacteria</taxon>
        <taxon>Hyphomicrobiales</taxon>
        <taxon>Nitrobacteraceae</taxon>
        <taxon>Bradyrhizobium</taxon>
    </lineage>
</organism>
<dbReference type="SUPFAM" id="SSF52172">
    <property type="entry name" value="CheY-like"/>
    <property type="match status" value="1"/>
</dbReference>
<dbReference type="InterPro" id="IPR011006">
    <property type="entry name" value="CheY-like_superfamily"/>
</dbReference>
<protein>
    <submittedName>
        <fullName evidence="2">Response regulator receiver modulated diguanylate phosphodiesterase</fullName>
    </submittedName>
</protein>
<dbReference type="EMBL" id="LT670817">
    <property type="protein sequence ID" value="SHI16877.1"/>
    <property type="molecule type" value="Genomic_DNA"/>
</dbReference>
<dbReference type="PROSITE" id="PS50883">
    <property type="entry name" value="EAL"/>
    <property type="match status" value="1"/>
</dbReference>
<dbReference type="RefSeq" id="WP_079606880.1">
    <property type="nucleotide sequence ID" value="NZ_LT670817.1"/>
</dbReference>
<evidence type="ECO:0000259" key="1">
    <source>
        <dbReference type="PROSITE" id="PS50883"/>
    </source>
</evidence>
<dbReference type="InterPro" id="IPR050706">
    <property type="entry name" value="Cyclic-di-GMP_PDE-like"/>
</dbReference>
<dbReference type="GO" id="GO:0071111">
    <property type="term" value="F:cyclic-guanylate-specific phosphodiesterase activity"/>
    <property type="evidence" value="ECO:0007669"/>
    <property type="project" value="InterPro"/>
</dbReference>
<dbReference type="InterPro" id="IPR035919">
    <property type="entry name" value="EAL_sf"/>
</dbReference>
<dbReference type="Gene3D" id="3.20.20.450">
    <property type="entry name" value="EAL domain"/>
    <property type="match status" value="1"/>
</dbReference>
<dbReference type="Pfam" id="PF00563">
    <property type="entry name" value="EAL"/>
    <property type="match status" value="1"/>
</dbReference>
<feature type="domain" description="EAL" evidence="1">
    <location>
        <begin position="148"/>
        <end position="399"/>
    </location>
</feature>
<dbReference type="SUPFAM" id="SSF141868">
    <property type="entry name" value="EAL domain-like"/>
    <property type="match status" value="1"/>
</dbReference>
<dbReference type="AlphaFoldDB" id="A0A1M5YXW8"/>
<name>A0A1M5YXW8_9BRAD</name>
<dbReference type="SMART" id="SM00052">
    <property type="entry name" value="EAL"/>
    <property type="match status" value="1"/>
</dbReference>
<dbReference type="PANTHER" id="PTHR33121:SF70">
    <property type="entry name" value="SIGNALING PROTEIN YKOW"/>
    <property type="match status" value="1"/>
</dbReference>
<dbReference type="Proteomes" id="UP000189796">
    <property type="component" value="Chromosome I"/>
</dbReference>
<accession>A0A1M5YXW8</accession>
<dbReference type="OrthoDB" id="8249241at2"/>
<proteinExistence type="predicted"/>
<dbReference type="PANTHER" id="PTHR33121">
    <property type="entry name" value="CYCLIC DI-GMP PHOSPHODIESTERASE PDEF"/>
    <property type="match status" value="1"/>
</dbReference>
<evidence type="ECO:0000313" key="2">
    <source>
        <dbReference type="EMBL" id="SHI16877.1"/>
    </source>
</evidence>
<gene>
    <name evidence="2" type="ORF">SAMN05443248_8951</name>
</gene>